<evidence type="ECO:0000256" key="4">
    <source>
        <dbReference type="ARBA" id="ARBA00022679"/>
    </source>
</evidence>
<feature type="transmembrane region" description="Helical" evidence="8">
    <location>
        <begin position="238"/>
        <end position="256"/>
    </location>
</feature>
<sequence>MKKTLVIFILFLIIFLGLLFRLKGIQSNHSFWSDEAYGAGLARDIITGEKTPLIALSRLNYEPLFILTESVFLRIFGHNEFSARIPVVLLGTAGILGAFLLAFKLSGISAGLLAAFISAFSQINLANSTQAKPYSILQTLLLFEIYALILLHENKKNNSKIHLLIIFLCLTSTFFHLLGTLFWLPYFFYLTYGKQYKFNKHRINLFYIFLICCSAILLFALYYYRINFSNHLTYFRELFWSQYSLFSLSALFGFIYSLKYRKIVHLGIFALIAVYLFLWTFAHYTHNVRYILPLFSLLFVYFSVFWSEVGRRFFKQKSSVVCIIIAMLLYLGGIKIVRKPVNYYNPNSDLYGDVQIADYKTAFGLISEKFPRLDNVAVFNDWYDTQYWYLKNKLVTAYFIKGYEKPKPFPVDQTMSYGTLNQFLKVKNKYSKGLLIVEDWESFLPEDIKQYAKKNMKREFRVDGLPQAQGDNWPLEVYSWGL</sequence>
<dbReference type="Proteomes" id="UP000179270">
    <property type="component" value="Unassembled WGS sequence"/>
</dbReference>
<organism evidence="10 11">
    <name type="scientific">Candidatus Roizmanbacteria bacterium RIFCSPLOWO2_01_FULL_35_13</name>
    <dbReference type="NCBI Taxonomy" id="1802055"/>
    <lineage>
        <taxon>Bacteria</taxon>
        <taxon>Candidatus Roizmaniibacteriota</taxon>
    </lineage>
</organism>
<feature type="domain" description="Glycosyltransferase RgtA/B/C/D-like" evidence="9">
    <location>
        <begin position="68"/>
        <end position="217"/>
    </location>
</feature>
<dbReference type="InterPro" id="IPR038731">
    <property type="entry name" value="RgtA/B/C-like"/>
</dbReference>
<keyword evidence="3" id="KW-0328">Glycosyltransferase</keyword>
<evidence type="ECO:0000256" key="1">
    <source>
        <dbReference type="ARBA" id="ARBA00004651"/>
    </source>
</evidence>
<evidence type="ECO:0000256" key="6">
    <source>
        <dbReference type="ARBA" id="ARBA00022989"/>
    </source>
</evidence>
<feature type="transmembrane region" description="Helical" evidence="8">
    <location>
        <begin position="83"/>
        <end position="102"/>
    </location>
</feature>
<evidence type="ECO:0000256" key="2">
    <source>
        <dbReference type="ARBA" id="ARBA00022475"/>
    </source>
</evidence>
<feature type="transmembrane region" description="Helical" evidence="8">
    <location>
        <begin position="108"/>
        <end position="127"/>
    </location>
</feature>
<feature type="transmembrane region" description="Helical" evidence="8">
    <location>
        <begin position="288"/>
        <end position="306"/>
    </location>
</feature>
<gene>
    <name evidence="10" type="ORF">A3A74_05730</name>
</gene>
<dbReference type="PANTHER" id="PTHR33908:SF3">
    <property type="entry name" value="UNDECAPRENYL PHOSPHATE-ALPHA-4-AMINO-4-DEOXY-L-ARABINOSE ARABINOSYL TRANSFERASE"/>
    <property type="match status" value="1"/>
</dbReference>
<dbReference type="EMBL" id="MGAF01000058">
    <property type="protein sequence ID" value="OGK39096.1"/>
    <property type="molecule type" value="Genomic_DNA"/>
</dbReference>
<feature type="transmembrane region" description="Helical" evidence="8">
    <location>
        <begin position="263"/>
        <end position="282"/>
    </location>
</feature>
<dbReference type="GO" id="GO:0005886">
    <property type="term" value="C:plasma membrane"/>
    <property type="evidence" value="ECO:0007669"/>
    <property type="project" value="UniProtKB-SubCell"/>
</dbReference>
<feature type="transmembrane region" description="Helical" evidence="8">
    <location>
        <begin position="205"/>
        <end position="226"/>
    </location>
</feature>
<evidence type="ECO:0000256" key="7">
    <source>
        <dbReference type="ARBA" id="ARBA00023136"/>
    </source>
</evidence>
<evidence type="ECO:0000256" key="8">
    <source>
        <dbReference type="SAM" id="Phobius"/>
    </source>
</evidence>
<dbReference type="InterPro" id="IPR050297">
    <property type="entry name" value="LipidA_mod_glycosyltrf_83"/>
</dbReference>
<accession>A0A1F7I6U5</accession>
<comment type="subcellular location">
    <subcellularLocation>
        <location evidence="1">Cell membrane</location>
        <topology evidence="1">Multi-pass membrane protein</topology>
    </subcellularLocation>
</comment>
<dbReference type="GO" id="GO:0016763">
    <property type="term" value="F:pentosyltransferase activity"/>
    <property type="evidence" value="ECO:0007669"/>
    <property type="project" value="TreeGrafter"/>
</dbReference>
<evidence type="ECO:0000313" key="10">
    <source>
        <dbReference type="EMBL" id="OGK39096.1"/>
    </source>
</evidence>
<comment type="caution">
    <text evidence="10">The sequence shown here is derived from an EMBL/GenBank/DDBJ whole genome shotgun (WGS) entry which is preliminary data.</text>
</comment>
<keyword evidence="6 8" id="KW-1133">Transmembrane helix</keyword>
<evidence type="ECO:0000313" key="11">
    <source>
        <dbReference type="Proteomes" id="UP000179270"/>
    </source>
</evidence>
<dbReference type="STRING" id="1802055.A3A74_05730"/>
<feature type="transmembrane region" description="Helical" evidence="8">
    <location>
        <begin position="318"/>
        <end position="337"/>
    </location>
</feature>
<dbReference type="GO" id="GO:0010041">
    <property type="term" value="P:response to iron(III) ion"/>
    <property type="evidence" value="ECO:0007669"/>
    <property type="project" value="TreeGrafter"/>
</dbReference>
<dbReference type="GO" id="GO:0009103">
    <property type="term" value="P:lipopolysaccharide biosynthetic process"/>
    <property type="evidence" value="ECO:0007669"/>
    <property type="project" value="UniProtKB-ARBA"/>
</dbReference>
<keyword evidence="4" id="KW-0808">Transferase</keyword>
<proteinExistence type="predicted"/>
<evidence type="ECO:0000259" key="9">
    <source>
        <dbReference type="Pfam" id="PF13231"/>
    </source>
</evidence>
<name>A0A1F7I6U5_9BACT</name>
<dbReference type="PANTHER" id="PTHR33908">
    <property type="entry name" value="MANNOSYLTRANSFERASE YKCB-RELATED"/>
    <property type="match status" value="1"/>
</dbReference>
<feature type="transmembrane region" description="Helical" evidence="8">
    <location>
        <begin position="134"/>
        <end position="151"/>
    </location>
</feature>
<keyword evidence="7 8" id="KW-0472">Membrane</keyword>
<feature type="transmembrane region" description="Helical" evidence="8">
    <location>
        <begin position="163"/>
        <end position="184"/>
    </location>
</feature>
<keyword evidence="5 8" id="KW-0812">Transmembrane</keyword>
<evidence type="ECO:0000256" key="5">
    <source>
        <dbReference type="ARBA" id="ARBA00022692"/>
    </source>
</evidence>
<reference evidence="10 11" key="1">
    <citation type="journal article" date="2016" name="Nat. Commun.">
        <title>Thousands of microbial genomes shed light on interconnected biogeochemical processes in an aquifer system.</title>
        <authorList>
            <person name="Anantharaman K."/>
            <person name="Brown C.T."/>
            <person name="Hug L.A."/>
            <person name="Sharon I."/>
            <person name="Castelle C.J."/>
            <person name="Probst A.J."/>
            <person name="Thomas B.C."/>
            <person name="Singh A."/>
            <person name="Wilkins M.J."/>
            <person name="Karaoz U."/>
            <person name="Brodie E.L."/>
            <person name="Williams K.H."/>
            <person name="Hubbard S.S."/>
            <person name="Banfield J.F."/>
        </authorList>
    </citation>
    <scope>NUCLEOTIDE SEQUENCE [LARGE SCALE GENOMIC DNA]</scope>
</reference>
<dbReference type="AlphaFoldDB" id="A0A1F7I6U5"/>
<dbReference type="Pfam" id="PF13231">
    <property type="entry name" value="PMT_2"/>
    <property type="match status" value="1"/>
</dbReference>
<keyword evidence="2" id="KW-1003">Cell membrane</keyword>
<evidence type="ECO:0000256" key="3">
    <source>
        <dbReference type="ARBA" id="ARBA00022676"/>
    </source>
</evidence>
<protein>
    <recommendedName>
        <fullName evidence="9">Glycosyltransferase RgtA/B/C/D-like domain-containing protein</fullName>
    </recommendedName>
</protein>